<keyword evidence="3" id="KW-1185">Reference proteome</keyword>
<evidence type="ECO:0000259" key="1">
    <source>
        <dbReference type="Pfam" id="PF00561"/>
    </source>
</evidence>
<gene>
    <name evidence="2" type="ORF">A9Q02_15150</name>
</gene>
<dbReference type="PANTHER" id="PTHR43798">
    <property type="entry name" value="MONOACYLGLYCEROL LIPASE"/>
    <property type="match status" value="1"/>
</dbReference>
<keyword evidence="2" id="KW-0378">Hydrolase</keyword>
<protein>
    <submittedName>
        <fullName evidence="2">Alpha/beta hydrolase</fullName>
    </submittedName>
</protein>
<accession>A0A2H3KKJ7</accession>
<dbReference type="RefSeq" id="WP_097653466.1">
    <property type="nucleotide sequence ID" value="NZ_LYXE01000096.1"/>
</dbReference>
<dbReference type="GO" id="GO:0016787">
    <property type="term" value="F:hydrolase activity"/>
    <property type="evidence" value="ECO:0007669"/>
    <property type="project" value="UniProtKB-KW"/>
</dbReference>
<dbReference type="PANTHER" id="PTHR43798:SF33">
    <property type="entry name" value="HYDROLASE, PUTATIVE (AFU_ORTHOLOGUE AFUA_2G14860)-RELATED"/>
    <property type="match status" value="1"/>
</dbReference>
<dbReference type="InterPro" id="IPR000639">
    <property type="entry name" value="Epox_hydrolase-like"/>
</dbReference>
<proteinExistence type="predicted"/>
<dbReference type="InterPro" id="IPR000073">
    <property type="entry name" value="AB_hydrolase_1"/>
</dbReference>
<name>A0A2H3KKJ7_9CHLR</name>
<dbReference type="GO" id="GO:0016020">
    <property type="term" value="C:membrane"/>
    <property type="evidence" value="ECO:0007669"/>
    <property type="project" value="TreeGrafter"/>
</dbReference>
<organism evidence="2 3">
    <name type="scientific">Candidatus Chloroploca asiatica</name>
    <dbReference type="NCBI Taxonomy" id="1506545"/>
    <lineage>
        <taxon>Bacteria</taxon>
        <taxon>Bacillati</taxon>
        <taxon>Chloroflexota</taxon>
        <taxon>Chloroflexia</taxon>
        <taxon>Chloroflexales</taxon>
        <taxon>Chloroflexineae</taxon>
        <taxon>Oscillochloridaceae</taxon>
        <taxon>Candidatus Chloroploca</taxon>
    </lineage>
</organism>
<dbReference type="EMBL" id="LYXE01000096">
    <property type="protein sequence ID" value="PDV98523.1"/>
    <property type="molecule type" value="Genomic_DNA"/>
</dbReference>
<reference evidence="2 3" key="1">
    <citation type="submission" date="2016-05" db="EMBL/GenBank/DDBJ databases">
        <authorList>
            <person name="Lavstsen T."/>
            <person name="Jespersen J.S."/>
        </authorList>
    </citation>
    <scope>NUCLEOTIDE SEQUENCE [LARGE SCALE GENOMIC DNA]</scope>
    <source>
        <strain evidence="2 3">B7-9</strain>
    </source>
</reference>
<dbReference type="Pfam" id="PF00561">
    <property type="entry name" value="Abhydrolase_1"/>
    <property type="match status" value="1"/>
</dbReference>
<dbReference type="AlphaFoldDB" id="A0A2H3KKJ7"/>
<comment type="caution">
    <text evidence="2">The sequence shown here is derived from an EMBL/GenBank/DDBJ whole genome shotgun (WGS) entry which is preliminary data.</text>
</comment>
<dbReference type="InterPro" id="IPR050266">
    <property type="entry name" value="AB_hydrolase_sf"/>
</dbReference>
<feature type="domain" description="AB hydrolase-1" evidence="1">
    <location>
        <begin position="32"/>
        <end position="271"/>
    </location>
</feature>
<dbReference type="InterPro" id="IPR029058">
    <property type="entry name" value="AB_hydrolase_fold"/>
</dbReference>
<dbReference type="SUPFAM" id="SSF53474">
    <property type="entry name" value="alpha/beta-Hydrolases"/>
    <property type="match status" value="1"/>
</dbReference>
<dbReference type="Proteomes" id="UP000220922">
    <property type="component" value="Unassembled WGS sequence"/>
</dbReference>
<dbReference type="PRINTS" id="PR00412">
    <property type="entry name" value="EPOXHYDRLASE"/>
</dbReference>
<evidence type="ECO:0000313" key="3">
    <source>
        <dbReference type="Proteomes" id="UP000220922"/>
    </source>
</evidence>
<dbReference type="PRINTS" id="PR00111">
    <property type="entry name" value="ABHYDROLASE"/>
</dbReference>
<dbReference type="Gene3D" id="3.40.50.1820">
    <property type="entry name" value="alpha/beta hydrolase"/>
    <property type="match status" value="1"/>
</dbReference>
<sequence length="288" mass="31080">MSPLIADDLSIDETMLTVDGLRLRVLMAGEGPPVLLLHGFAVNADDWRPTIARLVKAGYQAIAPDLLGFGRSDKPGGDAYSLHHYADLHAGLLDALGLDQVALVGHSMGGKLALATTILHPTRITRVLIADSEGFMQIPLFMRKGGTLPWLGEAILSLTSRPGLIRMQLNAAFANPQQYVTPELIERGRQTLSDPGVRQTMLALSRSYASTDLKASGLWPRLAAIKQPILIIWGAEDRMFPVKYAQLAHQALPGAQLVVIPNCGHFPMIEADAAFHGMLLGFLAGAER</sequence>
<dbReference type="OrthoDB" id="9773293at2"/>
<evidence type="ECO:0000313" key="2">
    <source>
        <dbReference type="EMBL" id="PDV98523.1"/>
    </source>
</evidence>